<proteinExistence type="predicted"/>
<protein>
    <submittedName>
        <fullName evidence="2">Toll/interleukin-1 receptor domain-containing protein</fullName>
    </submittedName>
</protein>
<comment type="caution">
    <text evidence="2">The sequence shown here is derived from an EMBL/GenBank/DDBJ whole genome shotgun (WGS) entry which is preliminary data.</text>
</comment>
<gene>
    <name evidence="2" type="ORF">ACFOPQ_05170</name>
</gene>
<dbReference type="RefSeq" id="WP_380076303.1">
    <property type="nucleotide sequence ID" value="NZ_JBHRZF010000047.1"/>
</dbReference>
<sequence>MNQDSDAGTINAMVSYAWGTPEQDARVKALVDQLIGDGINVTFDRYDLLDGGDVNAFMEKVAAKGDIRKVIAICTPKYVQRMNNRQGGSGQEGMIMSPGVYEQLRDSSNPEAGEKSRRFIPVIFERNPELPDDGANHLPTMFGSMKYIDMETPEKYDDNYDSLLRFLLDKPELVRPPLGKIPAHLREDAVPPLPGHSQFLTLQRMLQQGKATSATWKDYLERVEETLLDLKPAIQNENEQVGFNFKVAYAETERFIPVRDEFVRAIREGIRHNGLQTEEVLKFFENLTDVVDRLRERHRNGNRFYSDRCFAHVAFLIRELLLYFSAVLMQNESVKELKEMTERTFFYKTRNEELAQSFACLGRIPEARFLEEGYKTQTQTNWTFPLGVWLRERANLQSISPQELVNADRMLWIKSSLQTEPSNIFDPIWRLTIGGLIEEFYVTQPFQRFISRRIMEQWLPYFNASSGDDLIKKLHERFPDESFGRSLGDKWYMISLDGHLKTKEWGTYS</sequence>
<reference evidence="3" key="1">
    <citation type="journal article" date="2019" name="Int. J. Syst. Evol. Microbiol.">
        <title>The Global Catalogue of Microorganisms (GCM) 10K type strain sequencing project: providing services to taxonomists for standard genome sequencing and annotation.</title>
        <authorList>
            <consortium name="The Broad Institute Genomics Platform"/>
            <consortium name="The Broad Institute Genome Sequencing Center for Infectious Disease"/>
            <person name="Wu L."/>
            <person name="Ma J."/>
        </authorList>
    </citation>
    <scope>NUCLEOTIDE SEQUENCE [LARGE SCALE GENOMIC DNA]</scope>
    <source>
        <strain evidence="3">CCTCC AB 2013263</strain>
    </source>
</reference>
<evidence type="ECO:0000259" key="1">
    <source>
        <dbReference type="PROSITE" id="PS51534"/>
    </source>
</evidence>
<name>A0ABV8A396_9DEIO</name>
<evidence type="ECO:0000313" key="2">
    <source>
        <dbReference type="EMBL" id="MFC3860154.1"/>
    </source>
</evidence>
<dbReference type="Gene3D" id="3.40.50.10140">
    <property type="entry name" value="Toll/interleukin-1 receptor homology (TIR) domain"/>
    <property type="match status" value="1"/>
</dbReference>
<keyword evidence="2" id="KW-0675">Receptor</keyword>
<dbReference type="Pfam" id="PF13676">
    <property type="entry name" value="TIR_2"/>
    <property type="match status" value="1"/>
</dbReference>
<accession>A0ABV8A396</accession>
<organism evidence="2 3">
    <name type="scientific">Deinococcus antarcticus</name>
    <dbReference type="NCBI Taxonomy" id="1298767"/>
    <lineage>
        <taxon>Bacteria</taxon>
        <taxon>Thermotogati</taxon>
        <taxon>Deinococcota</taxon>
        <taxon>Deinococci</taxon>
        <taxon>Deinococcales</taxon>
        <taxon>Deinococcaceae</taxon>
        <taxon>Deinococcus</taxon>
    </lineage>
</organism>
<dbReference type="PROSITE" id="PS51534">
    <property type="entry name" value="SEFIR"/>
    <property type="match status" value="1"/>
</dbReference>
<dbReference type="Proteomes" id="UP001595748">
    <property type="component" value="Unassembled WGS sequence"/>
</dbReference>
<evidence type="ECO:0000313" key="3">
    <source>
        <dbReference type="Proteomes" id="UP001595748"/>
    </source>
</evidence>
<feature type="domain" description="SEFIR" evidence="1">
    <location>
        <begin position="9"/>
        <end position="159"/>
    </location>
</feature>
<keyword evidence="3" id="KW-1185">Reference proteome</keyword>
<dbReference type="InterPro" id="IPR035897">
    <property type="entry name" value="Toll_tir_struct_dom_sf"/>
</dbReference>
<dbReference type="EMBL" id="JBHRZF010000047">
    <property type="protein sequence ID" value="MFC3860154.1"/>
    <property type="molecule type" value="Genomic_DNA"/>
</dbReference>
<dbReference type="InterPro" id="IPR013568">
    <property type="entry name" value="SEFIR_dom"/>
</dbReference>
<dbReference type="InterPro" id="IPR000157">
    <property type="entry name" value="TIR_dom"/>
</dbReference>